<gene>
    <name evidence="4" type="ORF">Tco_0952434</name>
</gene>
<accession>A0ABQ5E3C6</accession>
<dbReference type="Pfam" id="PF07727">
    <property type="entry name" value="RVT_2"/>
    <property type="match status" value="1"/>
</dbReference>
<dbReference type="EMBL" id="BQNB010015753">
    <property type="protein sequence ID" value="GJT43719.1"/>
    <property type="molecule type" value="Genomic_DNA"/>
</dbReference>
<dbReference type="PROSITE" id="PS50994">
    <property type="entry name" value="INTEGRASE"/>
    <property type="match status" value="1"/>
</dbReference>
<dbReference type="PANTHER" id="PTHR42648:SF18">
    <property type="entry name" value="RETROTRANSPOSON, UNCLASSIFIED-LIKE PROTEIN"/>
    <property type="match status" value="1"/>
</dbReference>
<dbReference type="InterPro" id="IPR012337">
    <property type="entry name" value="RNaseH-like_sf"/>
</dbReference>
<proteinExistence type="predicted"/>
<organism evidence="4 5">
    <name type="scientific">Tanacetum coccineum</name>
    <dbReference type="NCBI Taxonomy" id="301880"/>
    <lineage>
        <taxon>Eukaryota</taxon>
        <taxon>Viridiplantae</taxon>
        <taxon>Streptophyta</taxon>
        <taxon>Embryophyta</taxon>
        <taxon>Tracheophyta</taxon>
        <taxon>Spermatophyta</taxon>
        <taxon>Magnoliopsida</taxon>
        <taxon>eudicotyledons</taxon>
        <taxon>Gunneridae</taxon>
        <taxon>Pentapetalae</taxon>
        <taxon>asterids</taxon>
        <taxon>campanulids</taxon>
        <taxon>Asterales</taxon>
        <taxon>Asteraceae</taxon>
        <taxon>Asteroideae</taxon>
        <taxon>Anthemideae</taxon>
        <taxon>Anthemidinae</taxon>
        <taxon>Tanacetum</taxon>
    </lineage>
</organism>
<sequence length="526" mass="60425">MFKLDIEPISHRLKNNRDAHAVYLETTIENTDTLRGLVECARKQNPSEPLLESACMFTKHVHELLVYVSMTCPSLTKPSEILVVVTPMNKDKKVRCPLTRITSTKKVPLKESTITPVITPSPALKVVHIVLWYLDSRCSKHMTGNRSKLINFALKTKSWLWHRRLSHLNFDYITSLAKQGLVRGLPKLEYQKNHLCSACALGKSKKHSHKPKAEDSIQEKLYLLHMDLCGPMRIQSINGRKYILIIVDDYSRFTWVKFLRSKDDVPEFTLRAYYEEVGISHQTSVARSPQQNGVVERQNRTLVEVARTMLIFSKAPKPELFFLHVFGALCYPTNDGEDLDAPSISTSQTNQETPYPVIPLGVEEADHDIEIAHMDNNPYVDFPNPEPSSEESSSQIEAMQEELNEFEHLEVWKLVPRSNRVMVITLKWIYKEEGIDFEESFAPVARLEAIHIFIAFAAYMNMVIYQMDVKTAFLNDILREEVYVSQPDGFVDPENPNHVYKLKKALYGLKQAPRAWYDLLSSFLLS</sequence>
<evidence type="ECO:0000256" key="1">
    <source>
        <dbReference type="ARBA" id="ARBA00022723"/>
    </source>
</evidence>
<dbReference type="SUPFAM" id="SSF53098">
    <property type="entry name" value="Ribonuclease H-like"/>
    <property type="match status" value="1"/>
</dbReference>
<dbReference type="InterPro" id="IPR025724">
    <property type="entry name" value="GAG-pre-integrase_dom"/>
</dbReference>
<evidence type="ECO:0000256" key="2">
    <source>
        <dbReference type="ARBA" id="ARBA00022801"/>
    </source>
</evidence>
<name>A0ABQ5E3C6_9ASTR</name>
<dbReference type="Pfam" id="PF13976">
    <property type="entry name" value="gag_pre-integrs"/>
    <property type="match status" value="1"/>
</dbReference>
<dbReference type="InterPro" id="IPR001584">
    <property type="entry name" value="Integrase_cat-core"/>
</dbReference>
<feature type="domain" description="Integrase catalytic" evidence="3">
    <location>
        <begin position="245"/>
        <end position="362"/>
    </location>
</feature>
<evidence type="ECO:0000259" key="3">
    <source>
        <dbReference type="PROSITE" id="PS50994"/>
    </source>
</evidence>
<protein>
    <submittedName>
        <fullName evidence="4">Retrovirus-related pol polyprotein from transposon TNT 1-94</fullName>
    </submittedName>
</protein>
<dbReference type="PANTHER" id="PTHR42648">
    <property type="entry name" value="TRANSPOSASE, PUTATIVE-RELATED"/>
    <property type="match status" value="1"/>
</dbReference>
<dbReference type="InterPro" id="IPR039537">
    <property type="entry name" value="Retrotran_Ty1/copia-like"/>
</dbReference>
<keyword evidence="2" id="KW-0378">Hydrolase</keyword>
<evidence type="ECO:0000313" key="4">
    <source>
        <dbReference type="EMBL" id="GJT43719.1"/>
    </source>
</evidence>
<keyword evidence="5" id="KW-1185">Reference proteome</keyword>
<dbReference type="InterPro" id="IPR036397">
    <property type="entry name" value="RNaseH_sf"/>
</dbReference>
<dbReference type="Gene3D" id="3.30.420.10">
    <property type="entry name" value="Ribonuclease H-like superfamily/Ribonuclease H"/>
    <property type="match status" value="2"/>
</dbReference>
<dbReference type="Proteomes" id="UP001151760">
    <property type="component" value="Unassembled WGS sequence"/>
</dbReference>
<dbReference type="InterPro" id="IPR013103">
    <property type="entry name" value="RVT_2"/>
</dbReference>
<reference evidence="4" key="2">
    <citation type="submission" date="2022-01" db="EMBL/GenBank/DDBJ databases">
        <authorList>
            <person name="Yamashiro T."/>
            <person name="Shiraishi A."/>
            <person name="Satake H."/>
            <person name="Nakayama K."/>
        </authorList>
    </citation>
    <scope>NUCLEOTIDE SEQUENCE</scope>
</reference>
<reference evidence="4" key="1">
    <citation type="journal article" date="2022" name="Int. J. Mol. Sci.">
        <title>Draft Genome of Tanacetum Coccineum: Genomic Comparison of Closely Related Tanacetum-Family Plants.</title>
        <authorList>
            <person name="Yamashiro T."/>
            <person name="Shiraishi A."/>
            <person name="Nakayama K."/>
            <person name="Satake H."/>
        </authorList>
    </citation>
    <scope>NUCLEOTIDE SEQUENCE</scope>
</reference>
<keyword evidence="1" id="KW-0479">Metal-binding</keyword>
<evidence type="ECO:0000313" key="5">
    <source>
        <dbReference type="Proteomes" id="UP001151760"/>
    </source>
</evidence>
<comment type="caution">
    <text evidence="4">The sequence shown here is derived from an EMBL/GenBank/DDBJ whole genome shotgun (WGS) entry which is preliminary data.</text>
</comment>